<evidence type="ECO:0000313" key="2">
    <source>
        <dbReference type="Proteomes" id="UP001200642"/>
    </source>
</evidence>
<keyword evidence="2" id="KW-1185">Reference proteome</keyword>
<name>A0AAE3EW71_9FLAO</name>
<organism evidence="1 2">
    <name type="scientific">Cerina litoralis</name>
    <dbReference type="NCBI Taxonomy" id="2874477"/>
    <lineage>
        <taxon>Bacteria</taxon>
        <taxon>Pseudomonadati</taxon>
        <taxon>Bacteroidota</taxon>
        <taxon>Flavobacteriia</taxon>
        <taxon>Flavobacteriales</taxon>
        <taxon>Flavobacteriaceae</taxon>
        <taxon>Cerina</taxon>
    </lineage>
</organism>
<evidence type="ECO:0000313" key="1">
    <source>
        <dbReference type="EMBL" id="MCG2460826.1"/>
    </source>
</evidence>
<sequence length="174" mass="20393">MKEKGNGHWMPDHKTVGQIRKLKEFVRHVSNLEMPTADNTQNADQIISLLDTLENPGQTKNWNVCLDIFDHDVQYGYPQQKGFYRRKWAVYYELNTITIEAETNHTAQYLGHYGDNFCFYGSINFDKVEKGIQVFLSGDIEEFVSDAKNYNSYITETLNEIEIDIDIWELPEFH</sequence>
<dbReference type="RefSeq" id="WP_317901976.1">
    <property type="nucleotide sequence ID" value="NZ_JAIRBC010000011.1"/>
</dbReference>
<proteinExistence type="predicted"/>
<dbReference type="AlphaFoldDB" id="A0AAE3EW71"/>
<dbReference type="Proteomes" id="UP001200642">
    <property type="component" value="Unassembled WGS sequence"/>
</dbReference>
<protein>
    <submittedName>
        <fullName evidence="1">Uncharacterized protein</fullName>
    </submittedName>
</protein>
<dbReference type="EMBL" id="JAIRBC010000011">
    <property type="protein sequence ID" value="MCG2460826.1"/>
    <property type="molecule type" value="Genomic_DNA"/>
</dbReference>
<accession>A0AAE3EW71</accession>
<gene>
    <name evidence="1" type="ORF">K8352_08700</name>
</gene>
<reference evidence="1" key="1">
    <citation type="submission" date="2023-02" db="EMBL/GenBank/DDBJ databases">
        <title>Genome of Flavobacteriaceae gen. nov. sp. strain F89.</title>
        <authorList>
            <person name="Wang Y."/>
        </authorList>
    </citation>
    <scope>NUCLEOTIDE SEQUENCE</scope>
    <source>
        <strain evidence="1">F89</strain>
    </source>
</reference>
<comment type="caution">
    <text evidence="1">The sequence shown here is derived from an EMBL/GenBank/DDBJ whole genome shotgun (WGS) entry which is preliminary data.</text>
</comment>